<protein>
    <recommendedName>
        <fullName evidence="3">Phospholipid/glycerol acyltransferase domain-containing protein</fullName>
    </recommendedName>
</protein>
<dbReference type="Proteomes" id="UP000179797">
    <property type="component" value="Unassembled WGS sequence"/>
</dbReference>
<evidence type="ECO:0000313" key="2">
    <source>
        <dbReference type="Proteomes" id="UP000179797"/>
    </source>
</evidence>
<dbReference type="STRING" id="915059.NH26_01870"/>
<evidence type="ECO:0008006" key="3">
    <source>
        <dbReference type="Google" id="ProtNLM"/>
    </source>
</evidence>
<gene>
    <name evidence="1" type="ORF">NH26_01870</name>
</gene>
<dbReference type="SUPFAM" id="SSF69593">
    <property type="entry name" value="Glycerol-3-phosphate (1)-acyltransferase"/>
    <property type="match status" value="1"/>
</dbReference>
<comment type="caution">
    <text evidence="1">The sequence shown here is derived from an EMBL/GenBank/DDBJ whole genome shotgun (WGS) entry which is preliminary data.</text>
</comment>
<proteinExistence type="predicted"/>
<name>A0A1S1YVZ9_FLAPC</name>
<accession>A0A1S1YVZ9</accession>
<reference evidence="1 2" key="1">
    <citation type="journal article" date="2012" name="Int. J. Syst. Evol. Microbiol.">
        <title>Flammeovirga pacifica sp. nov., isolated from deep-sea sediment.</title>
        <authorList>
            <person name="Xu H."/>
            <person name="Fu Y."/>
            <person name="Yang N."/>
            <person name="Ding Z."/>
            <person name="Lai Q."/>
            <person name="Zeng R."/>
        </authorList>
    </citation>
    <scope>NUCLEOTIDE SEQUENCE [LARGE SCALE GENOMIC DNA]</scope>
    <source>
        <strain evidence="2">DSM 24597 / LMG 26175 / WPAGA1</strain>
    </source>
</reference>
<sequence length="431" mass="49763">MYDQNKTIQVNLKPIYMLPQTELKKQMVDKKNHSISLVNDNAPKEIKENAHILDDHFDMGYAYSISKLLIQFINDGYFRIKFIGFDELPQRNNPDAPLIYASNHSGMAFPWDAISFVSGLFEKSDFNLKNSVRAITAPALSRSKFMNPFILPNFWKKLGALDATWLNYETAMHTNASNVLVYPEGVPGIGKGFDNKYTLQRLATSTLRMSIKYKTDIIPFATVNGEYINPFSYSVSIINDFVQKLGIPFLPLGFMTTMIPIQPWLFYFAFPANLTFVRGKRISPYKMIGEKNIEDISEEEIYELSEKIHDQMQIELDKAVELYGQKPYNLMDLLEVNTKNIGRAFKFFPALWPIIFKQHFNSFNQLKKELTKEQEYPKEFEKQLELVKPEVDKQKELDISVSSVVDTLMENPEILLFYTPVAGLLHIFSSK</sequence>
<dbReference type="EMBL" id="JRYR02000001">
    <property type="protein sequence ID" value="OHX65186.1"/>
    <property type="molecule type" value="Genomic_DNA"/>
</dbReference>
<organism evidence="1 2">
    <name type="scientific">Flammeovirga pacifica</name>
    <dbReference type="NCBI Taxonomy" id="915059"/>
    <lineage>
        <taxon>Bacteria</taxon>
        <taxon>Pseudomonadati</taxon>
        <taxon>Bacteroidota</taxon>
        <taxon>Cytophagia</taxon>
        <taxon>Cytophagales</taxon>
        <taxon>Flammeovirgaceae</taxon>
        <taxon>Flammeovirga</taxon>
    </lineage>
</organism>
<dbReference type="AlphaFoldDB" id="A0A1S1YVZ9"/>
<evidence type="ECO:0000313" key="1">
    <source>
        <dbReference type="EMBL" id="OHX65186.1"/>
    </source>
</evidence>
<keyword evidence="2" id="KW-1185">Reference proteome</keyword>